<protein>
    <submittedName>
        <fullName evidence="1">Uncharacterized protein</fullName>
    </submittedName>
</protein>
<accession>A0A811JRS3</accession>
<name>A0A811JRS3_9BILA</name>
<reference evidence="1" key="1">
    <citation type="submission" date="2020-09" db="EMBL/GenBank/DDBJ databases">
        <authorList>
            <person name="Kikuchi T."/>
        </authorList>
    </citation>
    <scope>NUCLEOTIDE SEQUENCE</scope>
    <source>
        <strain evidence="1">SH1</strain>
    </source>
</reference>
<keyword evidence="2" id="KW-1185">Reference proteome</keyword>
<dbReference type="AlphaFoldDB" id="A0A811JRS3"/>
<evidence type="ECO:0000313" key="1">
    <source>
        <dbReference type="EMBL" id="CAD5205992.1"/>
    </source>
</evidence>
<organism evidence="1 2">
    <name type="scientific">Bursaphelenchus okinawaensis</name>
    <dbReference type="NCBI Taxonomy" id="465554"/>
    <lineage>
        <taxon>Eukaryota</taxon>
        <taxon>Metazoa</taxon>
        <taxon>Ecdysozoa</taxon>
        <taxon>Nematoda</taxon>
        <taxon>Chromadorea</taxon>
        <taxon>Rhabditida</taxon>
        <taxon>Tylenchina</taxon>
        <taxon>Tylenchomorpha</taxon>
        <taxon>Aphelenchoidea</taxon>
        <taxon>Aphelenchoididae</taxon>
        <taxon>Bursaphelenchus</taxon>
    </lineage>
</organism>
<dbReference type="EMBL" id="CAJFDH010000001">
    <property type="protein sequence ID" value="CAD5205992.1"/>
    <property type="molecule type" value="Genomic_DNA"/>
</dbReference>
<comment type="caution">
    <text evidence="1">The sequence shown here is derived from an EMBL/GenBank/DDBJ whole genome shotgun (WGS) entry which is preliminary data.</text>
</comment>
<evidence type="ECO:0000313" key="2">
    <source>
        <dbReference type="Proteomes" id="UP000614601"/>
    </source>
</evidence>
<dbReference type="Proteomes" id="UP000614601">
    <property type="component" value="Unassembled WGS sequence"/>
</dbReference>
<proteinExistence type="predicted"/>
<dbReference type="EMBL" id="CAJFCW020000001">
    <property type="protein sequence ID" value="CAG9080078.1"/>
    <property type="molecule type" value="Genomic_DNA"/>
</dbReference>
<gene>
    <name evidence="1" type="ORF">BOKJ2_LOCUS676</name>
</gene>
<dbReference type="Proteomes" id="UP000783686">
    <property type="component" value="Unassembled WGS sequence"/>
</dbReference>
<sequence>MIIHDELKAAATFGRSFDQYAKRVFYKIKFNERYGIQSKFTRAIDYYNFYLEFFDRLQWDPNYIPEEFPILDPEWLYPFGRTPPNLHEYLKKTNQDYSDISWDEDTPSDIYLTTV</sequence>